<keyword evidence="2" id="KW-1185">Reference proteome</keyword>
<dbReference type="AlphaFoldDB" id="A0A1Q9EKG8"/>
<accession>A0A1Q9EKG8</accession>
<gene>
    <name evidence="1" type="ORF">AK812_SmicGene8675</name>
</gene>
<protein>
    <submittedName>
        <fullName evidence="1">Uncharacterized protein</fullName>
    </submittedName>
</protein>
<comment type="caution">
    <text evidence="1">The sequence shown here is derived from an EMBL/GenBank/DDBJ whole genome shotgun (WGS) entry which is preliminary data.</text>
</comment>
<reference evidence="1 2" key="1">
    <citation type="submission" date="2016-02" db="EMBL/GenBank/DDBJ databases">
        <title>Genome analysis of coral dinoflagellate symbionts highlights evolutionary adaptations to a symbiotic lifestyle.</title>
        <authorList>
            <person name="Aranda M."/>
            <person name="Li Y."/>
            <person name="Liew Y.J."/>
            <person name="Baumgarten S."/>
            <person name="Simakov O."/>
            <person name="Wilson M."/>
            <person name="Piel J."/>
            <person name="Ashoor H."/>
            <person name="Bougouffa S."/>
            <person name="Bajic V.B."/>
            <person name="Ryu T."/>
            <person name="Ravasi T."/>
            <person name="Bayer T."/>
            <person name="Micklem G."/>
            <person name="Kim H."/>
            <person name="Bhak J."/>
            <person name="Lajeunesse T.C."/>
            <person name="Voolstra C.R."/>
        </authorList>
    </citation>
    <scope>NUCLEOTIDE SEQUENCE [LARGE SCALE GENOMIC DNA]</scope>
    <source>
        <strain evidence="1 2">CCMP2467</strain>
    </source>
</reference>
<organism evidence="1 2">
    <name type="scientific">Symbiodinium microadriaticum</name>
    <name type="common">Dinoflagellate</name>
    <name type="synonym">Zooxanthella microadriatica</name>
    <dbReference type="NCBI Taxonomy" id="2951"/>
    <lineage>
        <taxon>Eukaryota</taxon>
        <taxon>Sar</taxon>
        <taxon>Alveolata</taxon>
        <taxon>Dinophyceae</taxon>
        <taxon>Suessiales</taxon>
        <taxon>Symbiodiniaceae</taxon>
        <taxon>Symbiodinium</taxon>
    </lineage>
</organism>
<sequence>MGGDLVCSDAALLPAAVRCIGDKAAELQPARLADAILALAELGCNPEQELKKLGPLQSKAALAAWKDAAKSMQLHGEQTTEAKEPFYHASPELVDGSVV</sequence>
<evidence type="ECO:0000313" key="1">
    <source>
        <dbReference type="EMBL" id="OLQ07878.1"/>
    </source>
</evidence>
<proteinExistence type="predicted"/>
<dbReference type="EMBL" id="LSRX01000130">
    <property type="protein sequence ID" value="OLQ07878.1"/>
    <property type="molecule type" value="Genomic_DNA"/>
</dbReference>
<dbReference type="Proteomes" id="UP000186817">
    <property type="component" value="Unassembled WGS sequence"/>
</dbReference>
<evidence type="ECO:0000313" key="2">
    <source>
        <dbReference type="Proteomes" id="UP000186817"/>
    </source>
</evidence>
<name>A0A1Q9EKG8_SYMMI</name>